<dbReference type="RefSeq" id="WP_280941810.1">
    <property type="nucleotide sequence ID" value="NZ_JARYGX010000013.1"/>
</dbReference>
<dbReference type="Pfam" id="PF20132">
    <property type="entry name" value="DUF6522"/>
    <property type="match status" value="1"/>
</dbReference>
<reference evidence="1" key="2">
    <citation type="submission" date="2023-04" db="EMBL/GenBank/DDBJ databases">
        <authorList>
            <person name="Sun J.-Q."/>
        </authorList>
    </citation>
    <scope>NUCLEOTIDE SEQUENCE</scope>
    <source>
        <strain evidence="1">CC-YY355</strain>
    </source>
</reference>
<name>A0ABT6MQ82_9GAMM</name>
<dbReference type="EMBL" id="JARYGX010000013">
    <property type="protein sequence ID" value="MDH7452604.1"/>
    <property type="molecule type" value="Genomic_DNA"/>
</dbReference>
<dbReference type="Proteomes" id="UP001160550">
    <property type="component" value="Unassembled WGS sequence"/>
</dbReference>
<organism evidence="1 2">
    <name type="scientific">Luteimonas composti</name>
    <dbReference type="NCBI Taxonomy" id="398257"/>
    <lineage>
        <taxon>Bacteria</taxon>
        <taxon>Pseudomonadati</taxon>
        <taxon>Pseudomonadota</taxon>
        <taxon>Gammaproteobacteria</taxon>
        <taxon>Lysobacterales</taxon>
        <taxon>Lysobacteraceae</taxon>
        <taxon>Luteimonas</taxon>
    </lineage>
</organism>
<evidence type="ECO:0000313" key="2">
    <source>
        <dbReference type="Proteomes" id="UP001160550"/>
    </source>
</evidence>
<keyword evidence="2" id="KW-1185">Reference proteome</keyword>
<proteinExistence type="predicted"/>
<accession>A0ABT6MQ82</accession>
<reference evidence="1" key="1">
    <citation type="journal article" date="2007" name="Int. J. Syst. Evol. Microbiol.">
        <title>Luteimonas composti sp. nov., a moderately thermophilic bacterium isolated from food waste.</title>
        <authorList>
            <person name="Young C.C."/>
            <person name="Kampfer P."/>
            <person name="Chen W.M."/>
            <person name="Yen W.S."/>
            <person name="Arun A.B."/>
            <person name="Lai W.A."/>
            <person name="Shen F.T."/>
            <person name="Rekha P.D."/>
            <person name="Lin K.Y."/>
            <person name="Chou J.H."/>
        </authorList>
    </citation>
    <scope>NUCLEOTIDE SEQUENCE</scope>
    <source>
        <strain evidence="1">CC-YY355</strain>
    </source>
</reference>
<dbReference type="InterPro" id="IPR045389">
    <property type="entry name" value="DUF6522"/>
</dbReference>
<sequence>MDTGRRIGIALNPQIEIDGALVALALDLEVAEFRRLMEQGRISTLCERGVGEDAGLYRASFYYGDRRARLVVDASGTPVTDR</sequence>
<evidence type="ECO:0000313" key="1">
    <source>
        <dbReference type="EMBL" id="MDH7452604.1"/>
    </source>
</evidence>
<gene>
    <name evidence="1" type="ORF">QF205_05825</name>
</gene>
<protein>
    <submittedName>
        <fullName evidence="1">DUF6522 family protein</fullName>
    </submittedName>
</protein>
<comment type="caution">
    <text evidence="1">The sequence shown here is derived from an EMBL/GenBank/DDBJ whole genome shotgun (WGS) entry which is preliminary data.</text>
</comment>